<proteinExistence type="predicted"/>
<sequence length="28" mass="3241">MAMVVLWLQDYSQTNSCSSEHHLGWMAD</sequence>
<protein>
    <submittedName>
        <fullName evidence="1">Uncharacterized protein</fullName>
    </submittedName>
</protein>
<accession>A0A2P2PAK5</accession>
<organism evidence="1">
    <name type="scientific">Rhizophora mucronata</name>
    <name type="common">Asiatic mangrove</name>
    <dbReference type="NCBI Taxonomy" id="61149"/>
    <lineage>
        <taxon>Eukaryota</taxon>
        <taxon>Viridiplantae</taxon>
        <taxon>Streptophyta</taxon>
        <taxon>Embryophyta</taxon>
        <taxon>Tracheophyta</taxon>
        <taxon>Spermatophyta</taxon>
        <taxon>Magnoliopsida</taxon>
        <taxon>eudicotyledons</taxon>
        <taxon>Gunneridae</taxon>
        <taxon>Pentapetalae</taxon>
        <taxon>rosids</taxon>
        <taxon>fabids</taxon>
        <taxon>Malpighiales</taxon>
        <taxon>Rhizophoraceae</taxon>
        <taxon>Rhizophora</taxon>
    </lineage>
</organism>
<reference evidence="1" key="1">
    <citation type="submission" date="2018-02" db="EMBL/GenBank/DDBJ databases">
        <title>Rhizophora mucronata_Transcriptome.</title>
        <authorList>
            <person name="Meera S.P."/>
            <person name="Sreeshan A."/>
            <person name="Augustine A."/>
        </authorList>
    </citation>
    <scope>NUCLEOTIDE SEQUENCE</scope>
    <source>
        <tissue evidence="1">Leaf</tissue>
    </source>
</reference>
<dbReference type="EMBL" id="GGEC01071235">
    <property type="protein sequence ID" value="MBX51719.1"/>
    <property type="molecule type" value="Transcribed_RNA"/>
</dbReference>
<name>A0A2P2PAK5_RHIMU</name>
<evidence type="ECO:0000313" key="1">
    <source>
        <dbReference type="EMBL" id="MBX51719.1"/>
    </source>
</evidence>
<dbReference type="AlphaFoldDB" id="A0A2P2PAK5"/>